<keyword evidence="1" id="KW-0812">Transmembrane</keyword>
<keyword evidence="3" id="KW-1185">Reference proteome</keyword>
<keyword evidence="1" id="KW-1133">Transmembrane helix</keyword>
<evidence type="ECO:0000256" key="1">
    <source>
        <dbReference type="SAM" id="Phobius"/>
    </source>
</evidence>
<feature type="transmembrane region" description="Helical" evidence="1">
    <location>
        <begin position="135"/>
        <end position="152"/>
    </location>
</feature>
<keyword evidence="1" id="KW-0472">Membrane</keyword>
<sequence length="183" mass="20154">MSAILTAISIAKAVGLTNWLNGKLSGSDNDAAKIATKVIDFAVQQTGERTPNKMIKKLNADPDLTAKLRQTLQDNEHELDMAPYQDRADARAMHNQHPQQADKIADRIMTYNPIFIFLVLAAHVLAVIYLQDHSIILSTITSVLGMAIKSLFDERSCVTGFYFGSSMGSKAKDQHHQEGLSID</sequence>
<dbReference type="AlphaFoldDB" id="A0AAE9Z8Z5"/>
<dbReference type="RefSeq" id="WP_044840707.1">
    <property type="nucleotide sequence ID" value="NZ_CP059733.1"/>
</dbReference>
<gene>
    <name evidence="2" type="ORF">SG34_010505</name>
</gene>
<protein>
    <submittedName>
        <fullName evidence="2">Uncharacterized protein</fullName>
    </submittedName>
</protein>
<dbReference type="EMBL" id="CP059733">
    <property type="protein sequence ID" value="WDE07277.1"/>
    <property type="molecule type" value="Genomic_DNA"/>
</dbReference>
<evidence type="ECO:0000313" key="2">
    <source>
        <dbReference type="EMBL" id="WDE07277.1"/>
    </source>
</evidence>
<feature type="transmembrane region" description="Helical" evidence="1">
    <location>
        <begin position="108"/>
        <end position="129"/>
    </location>
</feature>
<accession>A0AAE9Z8Z5</accession>
<dbReference type="KEGG" id="tvd:SG34_010505"/>
<evidence type="ECO:0000313" key="3">
    <source>
        <dbReference type="Proteomes" id="UP000032352"/>
    </source>
</evidence>
<organism evidence="2 3">
    <name type="scientific">Thalassomonas viridans</name>
    <dbReference type="NCBI Taxonomy" id="137584"/>
    <lineage>
        <taxon>Bacteria</taxon>
        <taxon>Pseudomonadati</taxon>
        <taxon>Pseudomonadota</taxon>
        <taxon>Gammaproteobacteria</taxon>
        <taxon>Alteromonadales</taxon>
        <taxon>Colwelliaceae</taxon>
        <taxon>Thalassomonas</taxon>
    </lineage>
</organism>
<reference evidence="2 3" key="2">
    <citation type="journal article" date="2022" name="Mar. Drugs">
        <title>Bioassay-Guided Fractionation Leads to the Detection of Cholic Acid Generated by the Rare Thalassomonas sp.</title>
        <authorList>
            <person name="Pheiffer F."/>
            <person name="Schneider Y.K."/>
            <person name="Hansen E.H."/>
            <person name="Andersen J.H."/>
            <person name="Isaksson J."/>
            <person name="Busche T."/>
            <person name="R C."/>
            <person name="Kalinowski J."/>
            <person name="Zyl L.V."/>
            <person name="Trindade M."/>
        </authorList>
    </citation>
    <scope>NUCLEOTIDE SEQUENCE [LARGE SCALE GENOMIC DNA]</scope>
    <source>
        <strain evidence="2 3">XOM25</strain>
    </source>
</reference>
<dbReference type="Proteomes" id="UP000032352">
    <property type="component" value="Chromosome"/>
</dbReference>
<name>A0AAE9Z8Z5_9GAMM</name>
<proteinExistence type="predicted"/>
<reference evidence="2 3" key="1">
    <citation type="journal article" date="2015" name="Genome Announc.">
        <title>Draft Genome Sequences of Marine Isolates of Thalassomonas viridans and Thalassomonas actiniarum.</title>
        <authorList>
            <person name="Olonade I."/>
            <person name="van Zyl L.J."/>
            <person name="Trindade M."/>
        </authorList>
    </citation>
    <scope>NUCLEOTIDE SEQUENCE [LARGE SCALE GENOMIC DNA]</scope>
    <source>
        <strain evidence="2 3">XOM25</strain>
    </source>
</reference>